<evidence type="ECO:0000313" key="2">
    <source>
        <dbReference type="Proteomes" id="UP001159042"/>
    </source>
</evidence>
<keyword evidence="2" id="KW-1185">Reference proteome</keyword>
<accession>A0AAV8VUC2</accession>
<organism evidence="1 2">
    <name type="scientific">Exocentrus adspersus</name>
    <dbReference type="NCBI Taxonomy" id="1586481"/>
    <lineage>
        <taxon>Eukaryota</taxon>
        <taxon>Metazoa</taxon>
        <taxon>Ecdysozoa</taxon>
        <taxon>Arthropoda</taxon>
        <taxon>Hexapoda</taxon>
        <taxon>Insecta</taxon>
        <taxon>Pterygota</taxon>
        <taxon>Neoptera</taxon>
        <taxon>Endopterygota</taxon>
        <taxon>Coleoptera</taxon>
        <taxon>Polyphaga</taxon>
        <taxon>Cucujiformia</taxon>
        <taxon>Chrysomeloidea</taxon>
        <taxon>Cerambycidae</taxon>
        <taxon>Lamiinae</taxon>
        <taxon>Acanthocinini</taxon>
        <taxon>Exocentrus</taxon>
    </lineage>
</organism>
<evidence type="ECO:0000313" key="1">
    <source>
        <dbReference type="EMBL" id="KAJ8917587.1"/>
    </source>
</evidence>
<protein>
    <submittedName>
        <fullName evidence="1">Uncharacterized protein</fullName>
    </submittedName>
</protein>
<dbReference type="AlphaFoldDB" id="A0AAV8VUC2"/>
<dbReference type="EMBL" id="JANEYG010000032">
    <property type="protein sequence ID" value="KAJ8917587.1"/>
    <property type="molecule type" value="Genomic_DNA"/>
</dbReference>
<comment type="caution">
    <text evidence="1">The sequence shown here is derived from an EMBL/GenBank/DDBJ whole genome shotgun (WGS) entry which is preliminary data.</text>
</comment>
<reference evidence="1 2" key="1">
    <citation type="journal article" date="2023" name="Insect Mol. Biol.">
        <title>Genome sequencing provides insights into the evolution of gene families encoding plant cell wall-degrading enzymes in longhorned beetles.</title>
        <authorList>
            <person name="Shin N.R."/>
            <person name="Okamura Y."/>
            <person name="Kirsch R."/>
            <person name="Pauchet Y."/>
        </authorList>
    </citation>
    <scope>NUCLEOTIDE SEQUENCE [LARGE SCALE GENOMIC DNA]</scope>
    <source>
        <strain evidence="1">EAD_L_NR</strain>
    </source>
</reference>
<name>A0AAV8VUC2_9CUCU</name>
<proteinExistence type="predicted"/>
<gene>
    <name evidence="1" type="ORF">NQ315_000070</name>
</gene>
<sequence length="389" mass="45553">MVAALLLDQEMTDTDFFKDFHGAQVLKDIAEPQYSAAECEYERLCNVFKYTEDVNIAKGLIYLNYLNDVVKKQLTARNTDEIALSDTVYKVLIGVIKNYTEDQALENINERLPSNFYEKKKNHSISVNYDPRQEFKPVDPMFYIPLREDFPELDNLEKQKTNNLSFLYVHPKKSTTDDVPSNEAYPLQTMFECYKDVIPHYDYREFKAIIHTELNSNRSNDELMEYFLETFGYAAFDFLTEIIKHRNQKIEYSSVLNENDGRLNKKHPADMIAGQVTVQSEKENLLSKKLRKMEKKDKSKYSTMEIKQTEAEYAVAKTTPIFKKSAPQKLDPEEYPHVHDQLRNHMITSYIFGNVKRFRGKFLAGESLFLELDTINFSKINHARKKIAR</sequence>
<dbReference type="Proteomes" id="UP001159042">
    <property type="component" value="Unassembled WGS sequence"/>
</dbReference>